<dbReference type="GO" id="GO:0003735">
    <property type="term" value="F:structural constituent of ribosome"/>
    <property type="evidence" value="ECO:0007669"/>
    <property type="project" value="InterPro"/>
</dbReference>
<evidence type="ECO:0000256" key="1">
    <source>
        <dbReference type="ARBA" id="ARBA00022490"/>
    </source>
</evidence>
<dbReference type="SMART" id="SM01397">
    <property type="entry name" value="Ribosomal_S3Ae"/>
    <property type="match status" value="1"/>
</dbReference>
<dbReference type="EMBL" id="JAIWQS010000009">
    <property type="protein sequence ID" value="KAJ8754960.1"/>
    <property type="molecule type" value="Genomic_DNA"/>
</dbReference>
<protein>
    <submittedName>
        <fullName evidence="4">Uncharacterized protein</fullName>
    </submittedName>
</protein>
<sequence length="170" mass="19904">MILSSRVMLDMIDHELLLIASEGLKRRVFEVSLADLQKDEDHAYKKIRLREEDIQGRNVLINFWTLIKAHVDVKTEDNYSFRLFCIAFTKRRANQVKRTYYAQSNQIHQKMREIMINYIGREIQKATSSIFPLQNASFYSVLFSFLSKCCRDLDQVSCGIKLAKCSPVIM</sequence>
<dbReference type="AlphaFoldDB" id="A0AAV8SRU0"/>
<evidence type="ECO:0000313" key="5">
    <source>
        <dbReference type="Proteomes" id="UP001159364"/>
    </source>
</evidence>
<evidence type="ECO:0000256" key="2">
    <source>
        <dbReference type="ARBA" id="ARBA00022980"/>
    </source>
</evidence>
<keyword evidence="1" id="KW-0963">Cytoplasm</keyword>
<dbReference type="GO" id="GO:0006412">
    <property type="term" value="P:translation"/>
    <property type="evidence" value="ECO:0007669"/>
    <property type="project" value="InterPro"/>
</dbReference>
<name>A0AAV8SRU0_9ROSI</name>
<organism evidence="4 5">
    <name type="scientific">Erythroxylum novogranatense</name>
    <dbReference type="NCBI Taxonomy" id="1862640"/>
    <lineage>
        <taxon>Eukaryota</taxon>
        <taxon>Viridiplantae</taxon>
        <taxon>Streptophyta</taxon>
        <taxon>Embryophyta</taxon>
        <taxon>Tracheophyta</taxon>
        <taxon>Spermatophyta</taxon>
        <taxon>Magnoliopsida</taxon>
        <taxon>eudicotyledons</taxon>
        <taxon>Gunneridae</taxon>
        <taxon>Pentapetalae</taxon>
        <taxon>rosids</taxon>
        <taxon>fabids</taxon>
        <taxon>Malpighiales</taxon>
        <taxon>Erythroxylaceae</taxon>
        <taxon>Erythroxylum</taxon>
    </lineage>
</organism>
<comment type="caution">
    <text evidence="4">The sequence shown here is derived from an EMBL/GenBank/DDBJ whole genome shotgun (WGS) entry which is preliminary data.</text>
</comment>
<gene>
    <name evidence="4" type="ORF">K2173_015472</name>
</gene>
<evidence type="ECO:0000313" key="4">
    <source>
        <dbReference type="EMBL" id="KAJ8754960.1"/>
    </source>
</evidence>
<evidence type="ECO:0000256" key="3">
    <source>
        <dbReference type="ARBA" id="ARBA00023274"/>
    </source>
</evidence>
<dbReference type="Proteomes" id="UP001159364">
    <property type="component" value="Linkage Group LG09"/>
</dbReference>
<dbReference type="GO" id="GO:1990904">
    <property type="term" value="C:ribonucleoprotein complex"/>
    <property type="evidence" value="ECO:0007669"/>
    <property type="project" value="UniProtKB-KW"/>
</dbReference>
<dbReference type="Pfam" id="PF01015">
    <property type="entry name" value="Ribosomal_S3Ae"/>
    <property type="match status" value="2"/>
</dbReference>
<dbReference type="InterPro" id="IPR001593">
    <property type="entry name" value="Ribosomal_eS1"/>
</dbReference>
<reference evidence="4 5" key="1">
    <citation type="submission" date="2021-09" db="EMBL/GenBank/DDBJ databases">
        <title>Genomic insights and catalytic innovation underlie evolution of tropane alkaloids biosynthesis.</title>
        <authorList>
            <person name="Wang Y.-J."/>
            <person name="Tian T."/>
            <person name="Huang J.-P."/>
            <person name="Huang S.-X."/>
        </authorList>
    </citation>
    <scope>NUCLEOTIDE SEQUENCE [LARGE SCALE GENOMIC DNA]</scope>
    <source>
        <strain evidence="4">KIB-2018</strain>
        <tissue evidence="4">Leaf</tissue>
    </source>
</reference>
<keyword evidence="3" id="KW-0687">Ribonucleoprotein</keyword>
<dbReference type="GO" id="GO:0005840">
    <property type="term" value="C:ribosome"/>
    <property type="evidence" value="ECO:0007669"/>
    <property type="project" value="UniProtKB-KW"/>
</dbReference>
<keyword evidence="5" id="KW-1185">Reference proteome</keyword>
<dbReference type="PANTHER" id="PTHR11830">
    <property type="entry name" value="40S RIBOSOMAL PROTEIN S3A"/>
    <property type="match status" value="1"/>
</dbReference>
<proteinExistence type="predicted"/>
<accession>A0AAV8SRU0</accession>
<keyword evidence="2" id="KW-0689">Ribosomal protein</keyword>